<evidence type="ECO:0000313" key="2">
    <source>
        <dbReference type="Proteomes" id="UP000556700"/>
    </source>
</evidence>
<sequence length="98" mass="10818">MQKQILHNQSFFDVAIQNIGTPVYAFDIALKNGFSITDDPIPGNIIEVPESELLDTQIVEYFTNKKQIIATGFTNLDSNIIPELGIGTMAINTTFIVS</sequence>
<dbReference type="Proteomes" id="UP000556700">
    <property type="component" value="Unassembled WGS sequence"/>
</dbReference>
<reference evidence="1 2" key="1">
    <citation type="submission" date="2020-06" db="EMBL/GenBank/DDBJ databases">
        <authorList>
            <person name="Criscuolo A."/>
        </authorList>
    </citation>
    <scope>NUCLEOTIDE SEQUENCE [LARGE SCALE GENOMIC DNA]</scope>
    <source>
        <strain evidence="2">CIP 110025</strain>
    </source>
</reference>
<gene>
    <name evidence="1" type="ORF">FLACHUCJ7_01871</name>
</gene>
<proteinExistence type="predicted"/>
<dbReference type="RefSeq" id="WP_031457098.1">
    <property type="nucleotide sequence ID" value="NZ_CAIJDO010000130.1"/>
</dbReference>
<dbReference type="EMBL" id="CAIJDO010000130">
    <property type="protein sequence ID" value="CAD0004458.1"/>
    <property type="molecule type" value="Genomic_DNA"/>
</dbReference>
<protein>
    <submittedName>
        <fullName evidence="1">Uncharacterized protein</fullName>
    </submittedName>
</protein>
<comment type="caution">
    <text evidence="1">The sequence shown here is derived from an EMBL/GenBank/DDBJ whole genome shotgun (WGS) entry which is preliminary data.</text>
</comment>
<organism evidence="1 2">
    <name type="scientific">Flavobacterium chungangense</name>
    <dbReference type="NCBI Taxonomy" id="554283"/>
    <lineage>
        <taxon>Bacteria</taxon>
        <taxon>Pseudomonadati</taxon>
        <taxon>Bacteroidota</taxon>
        <taxon>Flavobacteriia</taxon>
        <taxon>Flavobacteriales</taxon>
        <taxon>Flavobacteriaceae</taxon>
        <taxon>Flavobacterium</taxon>
    </lineage>
</organism>
<name>A0A6V6YY48_9FLAO</name>
<dbReference type="AlphaFoldDB" id="A0A6V6YY48"/>
<evidence type="ECO:0000313" key="1">
    <source>
        <dbReference type="EMBL" id="CAD0004458.1"/>
    </source>
</evidence>
<accession>A0A6V6YY48</accession>
<keyword evidence="2" id="KW-1185">Reference proteome</keyword>